<evidence type="ECO:0000313" key="3">
    <source>
        <dbReference type="EMBL" id="OJG93346.1"/>
    </source>
</evidence>
<feature type="signal peptide" evidence="1">
    <location>
        <begin position="1"/>
        <end position="23"/>
    </location>
</feature>
<dbReference type="InterPro" id="IPR027954">
    <property type="entry name" value="Transcobalamin-like_C"/>
</dbReference>
<dbReference type="Proteomes" id="UP000183039">
    <property type="component" value="Unassembled WGS sequence"/>
</dbReference>
<evidence type="ECO:0000313" key="4">
    <source>
        <dbReference type="Proteomes" id="UP000183039"/>
    </source>
</evidence>
<feature type="domain" description="Transcobalamin-like C-terminal" evidence="2">
    <location>
        <begin position="64"/>
        <end position="130"/>
    </location>
</feature>
<comment type="caution">
    <text evidence="3">The sequence shown here is derived from an EMBL/GenBank/DDBJ whole genome shotgun (WGS) entry which is preliminary data.</text>
</comment>
<reference evidence="3 4" key="1">
    <citation type="submission" date="2014-12" db="EMBL/GenBank/DDBJ databases">
        <title>Draft genome sequences of 29 type strains of Enterococci.</title>
        <authorList>
            <person name="Zhong Z."/>
            <person name="Sun Z."/>
            <person name="Liu W."/>
            <person name="Zhang W."/>
            <person name="Zhang H."/>
        </authorList>
    </citation>
    <scope>NUCLEOTIDE SEQUENCE [LARGE SCALE GENOMIC DNA]</scope>
    <source>
        <strain evidence="3 4">DSM 22801</strain>
    </source>
</reference>
<name>A0AA91JQN1_9ENTE</name>
<proteinExistence type="predicted"/>
<dbReference type="EMBL" id="JXLC01000002">
    <property type="protein sequence ID" value="OJG93346.1"/>
    <property type="molecule type" value="Genomic_DNA"/>
</dbReference>
<gene>
    <name evidence="3" type="ORF">RV15_GL001378</name>
</gene>
<sequence>MELKMKKIINAAMIMMMIFILGACGQATDKKDTTKASENALSITIVLKEDGKEFDKKELNIKKDESLQTVMETNYKVEMSKDFISGIDGRVQDEKSSKYWMYDVNGKQPDVGAVEYFLKDGDTVTWTLNKL</sequence>
<evidence type="ECO:0000256" key="1">
    <source>
        <dbReference type="SAM" id="SignalP"/>
    </source>
</evidence>
<keyword evidence="1" id="KW-0732">Signal</keyword>
<protein>
    <recommendedName>
        <fullName evidence="2">Transcobalamin-like C-terminal domain-containing protein</fullName>
    </recommendedName>
</protein>
<dbReference type="PROSITE" id="PS51257">
    <property type="entry name" value="PROKAR_LIPOPROTEIN"/>
    <property type="match status" value="1"/>
</dbReference>
<dbReference type="Gene3D" id="2.170.130.30">
    <property type="match status" value="1"/>
</dbReference>
<accession>A0AA91JQN1</accession>
<dbReference type="AlphaFoldDB" id="A0AA91JQN1"/>
<evidence type="ECO:0000259" key="2">
    <source>
        <dbReference type="Pfam" id="PF14478"/>
    </source>
</evidence>
<organism evidence="3 4">
    <name type="scientific">Enterococcus silesiacus</name>
    <dbReference type="NCBI Taxonomy" id="332949"/>
    <lineage>
        <taxon>Bacteria</taxon>
        <taxon>Bacillati</taxon>
        <taxon>Bacillota</taxon>
        <taxon>Bacilli</taxon>
        <taxon>Lactobacillales</taxon>
        <taxon>Enterococcaceae</taxon>
        <taxon>Enterococcus</taxon>
    </lineage>
</organism>
<dbReference type="Pfam" id="PF14478">
    <property type="entry name" value="DUF4430"/>
    <property type="match status" value="1"/>
</dbReference>
<feature type="chain" id="PRO_5041666663" description="Transcobalamin-like C-terminal domain-containing protein" evidence="1">
    <location>
        <begin position="24"/>
        <end position="131"/>
    </location>
</feature>